<dbReference type="InterPro" id="IPR013762">
    <property type="entry name" value="Integrase-like_cat_sf"/>
</dbReference>
<evidence type="ECO:0000256" key="8">
    <source>
        <dbReference type="ARBA" id="ARBA00023172"/>
    </source>
</evidence>
<evidence type="ECO:0000259" key="11">
    <source>
        <dbReference type="PROSITE" id="PS51898"/>
    </source>
</evidence>
<name>A0A432AUU3_CHLPH</name>
<dbReference type="AlphaFoldDB" id="A0A432AUU3"/>
<feature type="active site" description="O-(3'-phospho-DNA)-tyrosine intermediate" evidence="10">
    <location>
        <position position="287"/>
    </location>
</feature>
<evidence type="ECO:0000256" key="3">
    <source>
        <dbReference type="ARBA" id="ARBA00022490"/>
    </source>
</evidence>
<dbReference type="InterPro" id="IPR023009">
    <property type="entry name" value="Tyrosine_recombinase_XerC/XerD"/>
</dbReference>
<dbReference type="InterPro" id="IPR010998">
    <property type="entry name" value="Integrase_recombinase_N"/>
</dbReference>
<evidence type="ECO:0000256" key="7">
    <source>
        <dbReference type="ARBA" id="ARBA00023125"/>
    </source>
</evidence>
<feature type="active site" evidence="10">
    <location>
        <position position="278"/>
    </location>
</feature>
<evidence type="ECO:0000256" key="9">
    <source>
        <dbReference type="ARBA" id="ARBA00023306"/>
    </source>
</evidence>
<dbReference type="Pfam" id="PF02899">
    <property type="entry name" value="Phage_int_SAM_1"/>
    <property type="match status" value="1"/>
</dbReference>
<keyword evidence="3 10" id="KW-0963">Cytoplasm</keyword>
<reference evidence="13 14" key="1">
    <citation type="submission" date="2018-12" db="EMBL/GenBank/DDBJ databases">
        <authorList>
            <person name="Lunina O.N."/>
            <person name="Grouzdev D.S."/>
            <person name="Gorlenko V.M."/>
            <person name="Savvichev A.S."/>
        </authorList>
    </citation>
    <scope>NUCLEOTIDE SEQUENCE [LARGE SCALE GENOMIC DNA]</scope>
    <source>
        <strain evidence="13 14">BrKhr-17</strain>
    </source>
</reference>
<evidence type="ECO:0000256" key="10">
    <source>
        <dbReference type="HAMAP-Rule" id="MF_01808"/>
    </source>
</evidence>
<organism evidence="13 14">
    <name type="scientific">Chlorobium phaeovibrioides</name>
    <dbReference type="NCBI Taxonomy" id="1094"/>
    <lineage>
        <taxon>Bacteria</taxon>
        <taxon>Pseudomonadati</taxon>
        <taxon>Chlorobiota</taxon>
        <taxon>Chlorobiia</taxon>
        <taxon>Chlorobiales</taxon>
        <taxon>Chlorobiaceae</taxon>
        <taxon>Chlorobium/Pelodictyon group</taxon>
        <taxon>Chlorobium</taxon>
    </lineage>
</organism>
<gene>
    <name evidence="13" type="primary">xerD</name>
    <name evidence="10" type="synonym">xerC</name>
    <name evidence="13" type="ORF">EKD02_06785</name>
</gene>
<keyword evidence="8 10" id="KW-0233">DNA recombination</keyword>
<dbReference type="InterPro" id="IPR011932">
    <property type="entry name" value="Recomb_XerD"/>
</dbReference>
<dbReference type="PANTHER" id="PTHR30349:SF81">
    <property type="entry name" value="TYROSINE RECOMBINASE XERC"/>
    <property type="match status" value="1"/>
</dbReference>
<dbReference type="SUPFAM" id="SSF56349">
    <property type="entry name" value="DNA breaking-rejoining enzymes"/>
    <property type="match status" value="1"/>
</dbReference>
<feature type="domain" description="Core-binding (CB)" evidence="12">
    <location>
        <begin position="8"/>
        <end position="93"/>
    </location>
</feature>
<dbReference type="InterPro" id="IPR002104">
    <property type="entry name" value="Integrase_catalytic"/>
</dbReference>
<dbReference type="GO" id="GO:0005737">
    <property type="term" value="C:cytoplasm"/>
    <property type="evidence" value="ECO:0007669"/>
    <property type="project" value="UniProtKB-SubCell"/>
</dbReference>
<keyword evidence="5 10" id="KW-0159">Chromosome partition</keyword>
<sequence length="306" mass="34655">MAMEPLQKPFGAVLENFLNYLLIERNFSPNTRDSYRNDLQRYLQAMQEGCGSLEAINPDSINRFLDELHKTGLEASSIARNVSAIRSLHRFLINDRVLESNPAENLHQPKLPKYLPSVLTLDETMRILQAPAQQVPPGKLYLRDQAILELLYATGMRVSELVNLKQQNLYLPEQFIRVFGKGSKERLVPVGSSAVNSLTLYRQKLRIQLAGAQSEDCLFLNARGKKMSRMAVFTIVKEYAMLAGIPKTVSPHTFRHTFATHLLEGGADLRAVQEMLGHSSIVATQIYTHIDRSFVKEVHRSFHPRG</sequence>
<evidence type="ECO:0000256" key="2">
    <source>
        <dbReference type="ARBA" id="ARBA00010450"/>
    </source>
</evidence>
<evidence type="ECO:0000256" key="1">
    <source>
        <dbReference type="ARBA" id="ARBA00004496"/>
    </source>
</evidence>
<evidence type="ECO:0000256" key="4">
    <source>
        <dbReference type="ARBA" id="ARBA00022618"/>
    </source>
</evidence>
<dbReference type="EMBL" id="RXYK01000009">
    <property type="protein sequence ID" value="RTY37534.1"/>
    <property type="molecule type" value="Genomic_DNA"/>
</dbReference>
<evidence type="ECO:0000259" key="12">
    <source>
        <dbReference type="PROSITE" id="PS51900"/>
    </source>
</evidence>
<comment type="function">
    <text evidence="10">Site-specific tyrosine recombinase, which acts by catalyzing the cutting and rejoining of the recombining DNA molecules. The XerC-XerD complex is essential to convert dimers of the bacterial chromosome into monomers to permit their segregation at cell division. It also contributes to the segregational stability of plasmids.</text>
</comment>
<protein>
    <recommendedName>
        <fullName evidence="10">Tyrosine recombinase XerC</fullName>
    </recommendedName>
</protein>
<evidence type="ECO:0000313" key="14">
    <source>
        <dbReference type="Proteomes" id="UP000279908"/>
    </source>
</evidence>
<dbReference type="Gene3D" id="1.10.443.10">
    <property type="entry name" value="Intergrase catalytic core"/>
    <property type="match status" value="1"/>
</dbReference>
<feature type="domain" description="Tyr recombinase" evidence="11">
    <location>
        <begin position="114"/>
        <end position="300"/>
    </location>
</feature>
<dbReference type="CDD" id="cd00798">
    <property type="entry name" value="INT_XerDC_C"/>
    <property type="match status" value="1"/>
</dbReference>
<dbReference type="GO" id="GO:0006313">
    <property type="term" value="P:DNA transposition"/>
    <property type="evidence" value="ECO:0007669"/>
    <property type="project" value="UniProtKB-UniRule"/>
</dbReference>
<comment type="subcellular location">
    <subcellularLocation>
        <location evidence="1 10">Cytoplasm</location>
    </subcellularLocation>
</comment>
<comment type="similarity">
    <text evidence="10">Belongs to the 'phage' integrase family. XerC subfamily.</text>
</comment>
<dbReference type="Proteomes" id="UP000279908">
    <property type="component" value="Unassembled WGS sequence"/>
</dbReference>
<dbReference type="HAMAP" id="MF_01808">
    <property type="entry name" value="Recomb_XerC_XerD"/>
    <property type="match status" value="1"/>
</dbReference>
<evidence type="ECO:0000256" key="5">
    <source>
        <dbReference type="ARBA" id="ARBA00022829"/>
    </source>
</evidence>
<accession>A0A432AUU3</accession>
<keyword evidence="6 10" id="KW-0229">DNA integration</keyword>
<keyword evidence="7 10" id="KW-0238">DNA-binding</keyword>
<dbReference type="Gene3D" id="1.10.150.130">
    <property type="match status" value="1"/>
</dbReference>
<evidence type="ECO:0000256" key="6">
    <source>
        <dbReference type="ARBA" id="ARBA00022908"/>
    </source>
</evidence>
<dbReference type="PROSITE" id="PS51898">
    <property type="entry name" value="TYR_RECOMBINASE"/>
    <property type="match status" value="1"/>
</dbReference>
<feature type="active site" evidence="10">
    <location>
        <position position="255"/>
    </location>
</feature>
<feature type="active site" evidence="10">
    <location>
        <position position="252"/>
    </location>
</feature>
<comment type="similarity">
    <text evidence="2">Belongs to the 'phage' integrase family. XerD subfamily.</text>
</comment>
<proteinExistence type="inferred from homology"/>
<feature type="active site" evidence="10">
    <location>
        <position position="157"/>
    </location>
</feature>
<dbReference type="InterPro" id="IPR044068">
    <property type="entry name" value="CB"/>
</dbReference>
<keyword evidence="4 10" id="KW-0132">Cell division</keyword>
<dbReference type="NCBIfam" id="TIGR02225">
    <property type="entry name" value="recomb_XerD"/>
    <property type="match status" value="1"/>
</dbReference>
<evidence type="ECO:0000313" key="13">
    <source>
        <dbReference type="EMBL" id="RTY37534.1"/>
    </source>
</evidence>
<dbReference type="Pfam" id="PF00589">
    <property type="entry name" value="Phage_integrase"/>
    <property type="match status" value="1"/>
</dbReference>
<dbReference type="GO" id="GO:0007059">
    <property type="term" value="P:chromosome segregation"/>
    <property type="evidence" value="ECO:0007669"/>
    <property type="project" value="UniProtKB-UniRule"/>
</dbReference>
<dbReference type="PROSITE" id="PS51900">
    <property type="entry name" value="CB"/>
    <property type="match status" value="1"/>
</dbReference>
<dbReference type="InterPro" id="IPR004107">
    <property type="entry name" value="Integrase_SAM-like_N"/>
</dbReference>
<comment type="subunit">
    <text evidence="10">Forms a cyclic heterotetrameric complex composed of two molecules of XerC and two molecules of XerD.</text>
</comment>
<dbReference type="GO" id="GO:0003677">
    <property type="term" value="F:DNA binding"/>
    <property type="evidence" value="ECO:0007669"/>
    <property type="project" value="UniProtKB-UniRule"/>
</dbReference>
<feature type="active site" evidence="10">
    <location>
        <position position="181"/>
    </location>
</feature>
<dbReference type="InterPro" id="IPR050090">
    <property type="entry name" value="Tyrosine_recombinase_XerCD"/>
</dbReference>
<keyword evidence="9 10" id="KW-0131">Cell cycle</keyword>
<dbReference type="GO" id="GO:0009037">
    <property type="term" value="F:tyrosine-based site-specific recombinase activity"/>
    <property type="evidence" value="ECO:0007669"/>
    <property type="project" value="UniProtKB-UniRule"/>
</dbReference>
<dbReference type="GO" id="GO:0051301">
    <property type="term" value="P:cell division"/>
    <property type="evidence" value="ECO:0007669"/>
    <property type="project" value="UniProtKB-KW"/>
</dbReference>
<dbReference type="InterPro" id="IPR011010">
    <property type="entry name" value="DNA_brk_join_enz"/>
</dbReference>
<dbReference type="NCBIfam" id="NF001399">
    <property type="entry name" value="PRK00283.1"/>
    <property type="match status" value="1"/>
</dbReference>
<dbReference type="PANTHER" id="PTHR30349">
    <property type="entry name" value="PHAGE INTEGRASE-RELATED"/>
    <property type="match status" value="1"/>
</dbReference>
<comment type="caution">
    <text evidence="13">The sequence shown here is derived from an EMBL/GenBank/DDBJ whole genome shotgun (WGS) entry which is preliminary data.</text>
</comment>